<dbReference type="GO" id="GO:0005829">
    <property type="term" value="C:cytosol"/>
    <property type="evidence" value="ECO:0007669"/>
    <property type="project" value="TreeGrafter"/>
</dbReference>
<dbReference type="HOGENOM" id="CLU_066424_1_0_5"/>
<evidence type="ECO:0000256" key="1">
    <source>
        <dbReference type="ARBA" id="ARBA00022679"/>
    </source>
</evidence>
<dbReference type="SMART" id="SM01120">
    <property type="entry name" value="Dak2"/>
    <property type="match status" value="1"/>
</dbReference>
<dbReference type="PANTHER" id="PTHR28629:SF4">
    <property type="entry name" value="TRIOKINASE_FMN CYCLASE"/>
    <property type="match status" value="1"/>
</dbReference>
<dbReference type="InterPro" id="IPR012737">
    <property type="entry name" value="DhaK_L_YcgS"/>
</dbReference>
<protein>
    <submittedName>
        <fullName evidence="4">Dihydroxyacetone kinase, phosphoprotein-dependent, L subunit</fullName>
    </submittedName>
</protein>
<dbReference type="Pfam" id="PF02734">
    <property type="entry name" value="Dak2"/>
    <property type="match status" value="1"/>
</dbReference>
<evidence type="ECO:0000256" key="2">
    <source>
        <dbReference type="ARBA" id="ARBA00022777"/>
    </source>
</evidence>
<evidence type="ECO:0000313" key="5">
    <source>
        <dbReference type="Proteomes" id="UP000010998"/>
    </source>
</evidence>
<proteinExistence type="predicted"/>
<dbReference type="GO" id="GO:0019563">
    <property type="term" value="P:glycerol catabolic process"/>
    <property type="evidence" value="ECO:0007669"/>
    <property type="project" value="TreeGrafter"/>
</dbReference>
<dbReference type="InterPro" id="IPR036117">
    <property type="entry name" value="DhaL_dom_sf"/>
</dbReference>
<accession>L0KF84</accession>
<dbReference type="PANTHER" id="PTHR28629">
    <property type="entry name" value="TRIOKINASE/FMN CYCLASE"/>
    <property type="match status" value="1"/>
</dbReference>
<dbReference type="AlphaFoldDB" id="L0KF84"/>
<dbReference type="FunFam" id="1.25.40.340:FF:000002">
    <property type="entry name" value="Dihydroxyacetone kinase, L subunit"/>
    <property type="match status" value="1"/>
</dbReference>
<feature type="domain" description="DhaL" evidence="3">
    <location>
        <begin position="27"/>
        <end position="217"/>
    </location>
</feature>
<reference evidence="5" key="1">
    <citation type="submission" date="2012-02" db="EMBL/GenBank/DDBJ databases">
        <title>Complete sequence of Mesorhizobium australicum WSM2073.</title>
        <authorList>
            <person name="Lucas S."/>
            <person name="Han J."/>
            <person name="Lapidus A."/>
            <person name="Cheng J.-F."/>
            <person name="Goodwin L."/>
            <person name="Pitluck S."/>
            <person name="Peters L."/>
            <person name="Gu W."/>
            <person name="Detter J.C."/>
            <person name="Han C."/>
            <person name="Tapia R."/>
            <person name="Land M."/>
            <person name="Hauser L."/>
            <person name="Kyrpides N."/>
            <person name="Ivanova N."/>
            <person name="Pagani I."/>
            <person name="Reeve W.G."/>
            <person name="Howieson J.G."/>
            <person name="Tiwari R.P."/>
            <person name="O'Hara G.W."/>
            <person name="Atkins C.A."/>
            <person name="Ronson C.W."/>
            <person name="Nandasena K.G."/>
            <person name="Woyke T."/>
        </authorList>
    </citation>
    <scope>NUCLEOTIDE SEQUENCE [LARGE SCALE GENOMIC DNA]</scope>
    <source>
        <strain evidence="5">LMG 24608 / HAMBI 3006 / WSM2073</strain>
    </source>
</reference>
<dbReference type="EMBL" id="CP003358">
    <property type="protein sequence ID" value="AGB42718.1"/>
    <property type="molecule type" value="Genomic_DNA"/>
</dbReference>
<evidence type="ECO:0000313" key="4">
    <source>
        <dbReference type="EMBL" id="AGB42718.1"/>
    </source>
</evidence>
<dbReference type="eggNOG" id="COG1461">
    <property type="taxonomic scope" value="Bacteria"/>
</dbReference>
<dbReference type="Gene3D" id="1.25.40.340">
    <property type="match status" value="1"/>
</dbReference>
<dbReference type="GO" id="GO:0004371">
    <property type="term" value="F:glycerone kinase activity"/>
    <property type="evidence" value="ECO:0007669"/>
    <property type="project" value="InterPro"/>
</dbReference>
<dbReference type="Proteomes" id="UP000010998">
    <property type="component" value="Chromosome"/>
</dbReference>
<keyword evidence="2 4" id="KW-0418">Kinase</keyword>
<keyword evidence="5" id="KW-1185">Reference proteome</keyword>
<dbReference type="KEGG" id="mam:Mesau_00218"/>
<dbReference type="InterPro" id="IPR004007">
    <property type="entry name" value="DhaL_dom"/>
</dbReference>
<dbReference type="InterPro" id="IPR050861">
    <property type="entry name" value="Dihydroxyacetone_Kinase"/>
</dbReference>
<dbReference type="STRING" id="754035.Mesau_00218"/>
<dbReference type="PROSITE" id="PS51480">
    <property type="entry name" value="DHAL"/>
    <property type="match status" value="1"/>
</dbReference>
<keyword evidence="1" id="KW-0808">Transferase</keyword>
<gene>
    <name evidence="4" type="ordered locus">Mesau_00218</name>
</gene>
<evidence type="ECO:0000259" key="3">
    <source>
        <dbReference type="PROSITE" id="PS51480"/>
    </source>
</evidence>
<dbReference type="SUPFAM" id="SSF101473">
    <property type="entry name" value="DhaL-like"/>
    <property type="match status" value="1"/>
</dbReference>
<organism evidence="4 5">
    <name type="scientific">Mesorhizobium australicum (strain HAMBI 3006 / LMG 24608 / WSM2073)</name>
    <dbReference type="NCBI Taxonomy" id="754035"/>
    <lineage>
        <taxon>Bacteria</taxon>
        <taxon>Pseudomonadati</taxon>
        <taxon>Pseudomonadota</taxon>
        <taxon>Alphaproteobacteria</taxon>
        <taxon>Hyphomicrobiales</taxon>
        <taxon>Phyllobacteriaceae</taxon>
        <taxon>Mesorhizobium</taxon>
    </lineage>
</organism>
<sequence>MHQLSNDRSFATAGKVQTGNSGDMTALDLSRLITAAADAIAAHAEELTALDQAIGDGDHGLNMKRGFDAVRAEADVFAAKPLPDALKAIGTKLVMTVGGASGPLFGTLFMALGKEISAEPDRANLSVAFGKAIEAVAARGKSQVGQKTMLDVLRPVHDALAGGRTAAEIANVADAAAEATVPMKALRGRASFLGDRSIGHMDAGARSTALLVRTLAQIIGGKA</sequence>
<name>L0KF84_MESAW</name>
<dbReference type="NCBIfam" id="TIGR02365">
    <property type="entry name" value="dha_L_ycgS"/>
    <property type="match status" value="1"/>
</dbReference>